<dbReference type="OrthoDB" id="2416742at2"/>
<feature type="transmembrane region" description="Helical" evidence="7">
    <location>
        <begin position="54"/>
        <end position="74"/>
    </location>
</feature>
<evidence type="ECO:0000256" key="4">
    <source>
        <dbReference type="ARBA" id="ARBA00022692"/>
    </source>
</evidence>
<evidence type="ECO:0000256" key="2">
    <source>
        <dbReference type="ARBA" id="ARBA00007543"/>
    </source>
</evidence>
<proteinExistence type="inferred from homology"/>
<evidence type="ECO:0000256" key="1">
    <source>
        <dbReference type="ARBA" id="ARBA00004651"/>
    </source>
</evidence>
<evidence type="ECO:0000256" key="7">
    <source>
        <dbReference type="SAM" id="Phobius"/>
    </source>
</evidence>
<reference evidence="8 9" key="1">
    <citation type="journal article" date="2012" name="BMC Genomics">
        <title>Comparative genomic analysis of the genus Staphylococcus including Staphylococcus aureus and its newly described sister species Staphylococcus simiae.</title>
        <authorList>
            <person name="Suzuki H."/>
            <person name="Lefebure T."/>
            <person name="Pavinski Bitar P."/>
            <person name="Stanhope M.J."/>
        </authorList>
    </citation>
    <scope>NUCLEOTIDE SEQUENCE [LARGE SCALE GENOMIC DNA]</scope>
    <source>
        <strain evidence="8 9">CCM 7213</strain>
    </source>
</reference>
<dbReference type="RefSeq" id="WP_002465248.1">
    <property type="nucleotide sequence ID" value="NZ_AEUN01000552.1"/>
</dbReference>
<feature type="transmembrane region" description="Helical" evidence="7">
    <location>
        <begin position="80"/>
        <end position="102"/>
    </location>
</feature>
<comment type="subcellular location">
    <subcellularLocation>
        <location evidence="1">Cell membrane</location>
        <topology evidence="1">Multi-pass membrane protein</topology>
    </subcellularLocation>
</comment>
<protein>
    <submittedName>
        <fullName evidence="8">Cytochrome d ubiquinol oxidase subunit II</fullName>
    </submittedName>
</protein>
<feature type="transmembrane region" description="Helical" evidence="7">
    <location>
        <begin position="203"/>
        <end position="223"/>
    </location>
</feature>
<feature type="transmembrane region" description="Helical" evidence="7">
    <location>
        <begin position="261"/>
        <end position="279"/>
    </location>
</feature>
<feature type="transmembrane region" description="Helical" evidence="7">
    <location>
        <begin position="6"/>
        <end position="33"/>
    </location>
</feature>
<dbReference type="Pfam" id="PF02322">
    <property type="entry name" value="Cyt_bd_oxida_II"/>
    <property type="match status" value="1"/>
</dbReference>
<organism evidence="8 9">
    <name type="scientific">Staphylococcus simiae CCM 7213 = CCUG 51256</name>
    <dbReference type="NCBI Taxonomy" id="911238"/>
    <lineage>
        <taxon>Bacteria</taxon>
        <taxon>Bacillati</taxon>
        <taxon>Bacillota</taxon>
        <taxon>Bacilli</taxon>
        <taxon>Bacillales</taxon>
        <taxon>Staphylococcaceae</taxon>
        <taxon>Staphylococcus</taxon>
    </lineage>
</organism>
<dbReference type="GO" id="GO:0005886">
    <property type="term" value="C:plasma membrane"/>
    <property type="evidence" value="ECO:0007669"/>
    <property type="project" value="UniProtKB-SubCell"/>
</dbReference>
<evidence type="ECO:0000256" key="6">
    <source>
        <dbReference type="ARBA" id="ARBA00023136"/>
    </source>
</evidence>
<feature type="transmembrane region" description="Helical" evidence="7">
    <location>
        <begin position="157"/>
        <end position="182"/>
    </location>
</feature>
<keyword evidence="5 7" id="KW-1133">Transmembrane helix</keyword>
<feature type="transmembrane region" description="Helical" evidence="7">
    <location>
        <begin position="235"/>
        <end position="254"/>
    </location>
</feature>
<evidence type="ECO:0000313" key="8">
    <source>
        <dbReference type="EMBL" id="EHJ06746.1"/>
    </source>
</evidence>
<dbReference type="Proteomes" id="UP000005413">
    <property type="component" value="Unassembled WGS sequence"/>
</dbReference>
<comment type="caution">
    <text evidence="8">The sequence shown here is derived from an EMBL/GenBank/DDBJ whole genome shotgun (WGS) entry which is preliminary data.</text>
</comment>
<dbReference type="InterPro" id="IPR003317">
    <property type="entry name" value="Cyt-d_oxidase_su2"/>
</dbReference>
<evidence type="ECO:0000256" key="5">
    <source>
        <dbReference type="ARBA" id="ARBA00022989"/>
    </source>
</evidence>
<keyword evidence="4 7" id="KW-0812">Transmembrane</keyword>
<sequence length="338" mass="38759">MIYAYIGITVLWLFLFCYVIIASIDFGAGFFALHSKITGNDKKTNHLISRYLNPVWEVTNVFFVFFFVGFVGFFPESVKYLGTVLLVPGSIALIMISLRNSFYAFENYGQDTKLSWMVMYGVTGLLIPASLATALTITEGGYISENHGHVDLEWLQLFLSPFAWSVVFLAIISVLYISSGFLTFYAHKAEDKPAYELTRMWHIFWGLPMIIISLFVFLSLRIQNSEHFYTAIFDYWWMFGLSFIFFCVALLLTILKRNHGVAFVMVILQMLLAFFGYGMSKLPYLLYPFVKITDAHVNPEMGWALVIAFILGLLLLVPSLILLLRLFVFDKDYVEGKK</sequence>
<dbReference type="AlphaFoldDB" id="G5JM50"/>
<keyword evidence="3" id="KW-1003">Cell membrane</keyword>
<feature type="transmembrane region" description="Helical" evidence="7">
    <location>
        <begin position="303"/>
        <end position="328"/>
    </location>
</feature>
<name>G5JM50_9STAP</name>
<accession>G5JM50</accession>
<feature type="transmembrane region" description="Helical" evidence="7">
    <location>
        <begin position="114"/>
        <end position="137"/>
    </location>
</feature>
<evidence type="ECO:0000256" key="3">
    <source>
        <dbReference type="ARBA" id="ARBA00022475"/>
    </source>
</evidence>
<evidence type="ECO:0000313" key="9">
    <source>
        <dbReference type="Proteomes" id="UP000005413"/>
    </source>
</evidence>
<keyword evidence="9" id="KW-1185">Reference proteome</keyword>
<dbReference type="EMBL" id="AEUN01000552">
    <property type="protein sequence ID" value="EHJ06746.1"/>
    <property type="molecule type" value="Genomic_DNA"/>
</dbReference>
<gene>
    <name evidence="8" type="ORF">SS7213T_12867</name>
</gene>
<keyword evidence="6 7" id="KW-0472">Membrane</keyword>
<dbReference type="PATRIC" id="fig|911238.3.peg.2277"/>
<comment type="similarity">
    <text evidence="2">Belongs to the cytochrome ubiquinol oxidase subunit 2 family.</text>
</comment>